<dbReference type="CDD" id="cd07762">
    <property type="entry name" value="CYTH-like_Pase_1"/>
    <property type="match status" value="1"/>
</dbReference>
<dbReference type="PIRSF" id="PIRSF012526">
    <property type="entry name" value="CYTH_UCP012526"/>
    <property type="match status" value="1"/>
</dbReference>
<dbReference type="EMBL" id="BORC01000004">
    <property type="protein sequence ID" value="GIN62983.1"/>
    <property type="molecule type" value="Genomic_DNA"/>
</dbReference>
<dbReference type="PROSITE" id="PS51707">
    <property type="entry name" value="CYTH"/>
    <property type="match status" value="1"/>
</dbReference>
<protein>
    <submittedName>
        <fullName evidence="2">Triphosphatase YjbK</fullName>
    </submittedName>
</protein>
<keyword evidence="3" id="KW-1185">Reference proteome</keyword>
<dbReference type="Proteomes" id="UP000682111">
    <property type="component" value="Unassembled WGS sequence"/>
</dbReference>
<evidence type="ECO:0000313" key="3">
    <source>
        <dbReference type="Proteomes" id="UP000682111"/>
    </source>
</evidence>
<dbReference type="InterPro" id="IPR009195">
    <property type="entry name" value="Uncharacterised_YjbK"/>
</dbReference>
<dbReference type="Pfam" id="PF01928">
    <property type="entry name" value="CYTH"/>
    <property type="match status" value="1"/>
</dbReference>
<evidence type="ECO:0000313" key="2">
    <source>
        <dbReference type="EMBL" id="GIN62983.1"/>
    </source>
</evidence>
<sequence>MSQNIEIEFKNLLTETEFIRLRNFFHIDESMFTSQDNHYFDTQQFLLKEKGCALRVRFKNDKYELTLKEPHSEGLLETNQALNVKEAEEILDRHYVIAGPVQERLRSLNIPLEQLTLFGTLTTKRAETKFQNGIIVLDYSTYLNQSDYELEYEVDDYQLGKENFEKLLKQLEIPQRPTDNKIRRFYQAKYIDYNGNP</sequence>
<name>A0A919WJ39_9BACI</name>
<dbReference type="OrthoDB" id="384378at2"/>
<feature type="domain" description="CYTH" evidence="1">
    <location>
        <begin position="4"/>
        <end position="192"/>
    </location>
</feature>
<dbReference type="SUPFAM" id="SSF55154">
    <property type="entry name" value="CYTH-like phosphatases"/>
    <property type="match status" value="1"/>
</dbReference>
<comment type="caution">
    <text evidence="2">The sequence shown here is derived from an EMBL/GenBank/DDBJ whole genome shotgun (WGS) entry which is preliminary data.</text>
</comment>
<dbReference type="InterPro" id="IPR023577">
    <property type="entry name" value="CYTH_domain"/>
</dbReference>
<dbReference type="AlphaFoldDB" id="A0A919WJ39"/>
<dbReference type="RefSeq" id="WP_095310082.1">
    <property type="nucleotide sequence ID" value="NZ_BORC01000004.1"/>
</dbReference>
<organism evidence="2 3">
    <name type="scientific">Robertmurraya siralis</name>
    <dbReference type="NCBI Taxonomy" id="77777"/>
    <lineage>
        <taxon>Bacteria</taxon>
        <taxon>Bacillati</taxon>
        <taxon>Bacillota</taxon>
        <taxon>Bacilli</taxon>
        <taxon>Bacillales</taxon>
        <taxon>Bacillaceae</taxon>
        <taxon>Robertmurraya</taxon>
    </lineage>
</organism>
<dbReference type="InterPro" id="IPR033469">
    <property type="entry name" value="CYTH-like_dom_sf"/>
</dbReference>
<accession>A0A919WJ39</accession>
<dbReference type="SMART" id="SM01118">
    <property type="entry name" value="CYTH"/>
    <property type="match status" value="1"/>
</dbReference>
<gene>
    <name evidence="2" type="primary">yjbK</name>
    <name evidence="2" type="ORF">J27TS8_29760</name>
</gene>
<reference evidence="2" key="1">
    <citation type="submission" date="2021-03" db="EMBL/GenBank/DDBJ databases">
        <title>Antimicrobial resistance genes in bacteria isolated from Japanese honey, and their potential for conferring macrolide and lincosamide resistance in the American foulbrood pathogen Paenibacillus larvae.</title>
        <authorList>
            <person name="Okamoto M."/>
            <person name="Kumagai M."/>
            <person name="Kanamori H."/>
            <person name="Takamatsu D."/>
        </authorList>
    </citation>
    <scope>NUCLEOTIDE SEQUENCE</scope>
    <source>
        <strain evidence="2">J27TS8</strain>
    </source>
</reference>
<dbReference type="Gene3D" id="2.40.320.10">
    <property type="entry name" value="Hypothetical Protein Pfu-838710-001"/>
    <property type="match status" value="1"/>
</dbReference>
<evidence type="ECO:0000259" key="1">
    <source>
        <dbReference type="PROSITE" id="PS51707"/>
    </source>
</evidence>
<proteinExistence type="predicted"/>